<feature type="domain" description="PAC" evidence="6">
    <location>
        <begin position="461"/>
        <end position="515"/>
    </location>
</feature>
<evidence type="ECO:0000313" key="8">
    <source>
        <dbReference type="EMBL" id="EJK65981.1"/>
    </source>
</evidence>
<dbReference type="PANTHER" id="PTHR47429">
    <property type="entry name" value="PROTEIN TWIN LOV 1"/>
    <property type="match status" value="1"/>
</dbReference>
<feature type="domain" description="PAS" evidence="5">
    <location>
        <begin position="393"/>
        <end position="460"/>
    </location>
</feature>
<dbReference type="OMA" id="CKVSDQY"/>
<evidence type="ECO:0008006" key="10">
    <source>
        <dbReference type="Google" id="ProtNLM"/>
    </source>
</evidence>
<organism evidence="8 9">
    <name type="scientific">Thalassiosira oceanica</name>
    <name type="common">Marine diatom</name>
    <dbReference type="NCBI Taxonomy" id="159749"/>
    <lineage>
        <taxon>Eukaryota</taxon>
        <taxon>Sar</taxon>
        <taxon>Stramenopiles</taxon>
        <taxon>Ochrophyta</taxon>
        <taxon>Bacillariophyta</taxon>
        <taxon>Coscinodiscophyceae</taxon>
        <taxon>Thalassiosirophycidae</taxon>
        <taxon>Thalassiosirales</taxon>
        <taxon>Thalassiosiraceae</taxon>
        <taxon>Thalassiosira</taxon>
    </lineage>
</organism>
<accession>K0SY93</accession>
<gene>
    <name evidence="8" type="ORF">THAOC_13120</name>
</gene>
<keyword evidence="3" id="KW-0157">Chromophore</keyword>
<dbReference type="CDD" id="cd00130">
    <property type="entry name" value="PAS"/>
    <property type="match status" value="1"/>
</dbReference>
<dbReference type="SMART" id="SM00338">
    <property type="entry name" value="BRLZ"/>
    <property type="match status" value="1"/>
</dbReference>
<dbReference type="GO" id="GO:0005634">
    <property type="term" value="C:nucleus"/>
    <property type="evidence" value="ECO:0007669"/>
    <property type="project" value="TreeGrafter"/>
</dbReference>
<feature type="domain" description="BZIP" evidence="7">
    <location>
        <begin position="297"/>
        <end position="343"/>
    </location>
</feature>
<dbReference type="PROSITE" id="PS50217">
    <property type="entry name" value="BZIP"/>
    <property type="match status" value="1"/>
</dbReference>
<feature type="region of interest" description="Disordered" evidence="4">
    <location>
        <begin position="270"/>
        <end position="315"/>
    </location>
</feature>
<dbReference type="InterPro" id="IPR004827">
    <property type="entry name" value="bZIP"/>
</dbReference>
<comment type="caution">
    <text evidence="8">The sequence shown here is derived from an EMBL/GenBank/DDBJ whole genome shotgun (WGS) entry which is preliminary data.</text>
</comment>
<dbReference type="SMR" id="K0SY93"/>
<evidence type="ECO:0000256" key="2">
    <source>
        <dbReference type="ARBA" id="ARBA00022643"/>
    </source>
</evidence>
<dbReference type="SMART" id="SM00086">
    <property type="entry name" value="PAC"/>
    <property type="match status" value="1"/>
</dbReference>
<evidence type="ECO:0000256" key="1">
    <source>
        <dbReference type="ARBA" id="ARBA00022630"/>
    </source>
</evidence>
<evidence type="ECO:0000259" key="6">
    <source>
        <dbReference type="PROSITE" id="PS50113"/>
    </source>
</evidence>
<dbReference type="GO" id="GO:0003700">
    <property type="term" value="F:DNA-binding transcription factor activity"/>
    <property type="evidence" value="ECO:0007669"/>
    <property type="project" value="InterPro"/>
</dbReference>
<reference evidence="8 9" key="1">
    <citation type="journal article" date="2012" name="Genome Biol.">
        <title>Genome and low-iron response of an oceanic diatom adapted to chronic iron limitation.</title>
        <authorList>
            <person name="Lommer M."/>
            <person name="Specht M."/>
            <person name="Roy A.S."/>
            <person name="Kraemer L."/>
            <person name="Andreson R."/>
            <person name="Gutowska M.A."/>
            <person name="Wolf J."/>
            <person name="Bergner S.V."/>
            <person name="Schilhabel M.B."/>
            <person name="Klostermeier U.C."/>
            <person name="Beiko R.G."/>
            <person name="Rosenstiel P."/>
            <person name="Hippler M."/>
            <person name="Laroche J."/>
        </authorList>
    </citation>
    <scope>NUCLEOTIDE SEQUENCE [LARGE SCALE GENOMIC DNA]</scope>
    <source>
        <strain evidence="8 9">CCMP1005</strain>
    </source>
</reference>
<dbReference type="OrthoDB" id="447251at2759"/>
<dbReference type="InterPro" id="IPR001610">
    <property type="entry name" value="PAC"/>
</dbReference>
<dbReference type="FunFam" id="3.30.450.20:FF:000135">
    <property type="entry name" value="Ptaureo1a lov2 domain"/>
    <property type="match status" value="1"/>
</dbReference>
<dbReference type="Gene3D" id="1.20.5.170">
    <property type="match status" value="1"/>
</dbReference>
<keyword evidence="9" id="KW-1185">Reference proteome</keyword>
<evidence type="ECO:0000256" key="4">
    <source>
        <dbReference type="SAM" id="MobiDB-lite"/>
    </source>
</evidence>
<dbReference type="InterPro" id="IPR035965">
    <property type="entry name" value="PAS-like_dom_sf"/>
</dbReference>
<dbReference type="eggNOG" id="ENOG502QPPH">
    <property type="taxonomic scope" value="Eukaryota"/>
</dbReference>
<dbReference type="SUPFAM" id="SSF57959">
    <property type="entry name" value="Leucine zipper domain"/>
    <property type="match status" value="1"/>
</dbReference>
<dbReference type="Pfam" id="PF13426">
    <property type="entry name" value="PAS_9"/>
    <property type="match status" value="1"/>
</dbReference>
<feature type="compositionally biased region" description="Polar residues" evidence="4">
    <location>
        <begin position="177"/>
        <end position="186"/>
    </location>
</feature>
<dbReference type="PANTHER" id="PTHR47429:SF2">
    <property type="entry name" value="PROTEIN TWIN LOV 1"/>
    <property type="match status" value="1"/>
</dbReference>
<evidence type="ECO:0000313" key="9">
    <source>
        <dbReference type="Proteomes" id="UP000266841"/>
    </source>
</evidence>
<dbReference type="Pfam" id="PF07716">
    <property type="entry name" value="bZIP_2"/>
    <property type="match status" value="1"/>
</dbReference>
<dbReference type="InterPro" id="IPR000014">
    <property type="entry name" value="PAS"/>
</dbReference>
<dbReference type="Proteomes" id="UP000266841">
    <property type="component" value="Unassembled WGS sequence"/>
</dbReference>
<dbReference type="PROSITE" id="PS50112">
    <property type="entry name" value="PAS"/>
    <property type="match status" value="1"/>
</dbReference>
<protein>
    <recommendedName>
        <fullName evidence="10">LOV domain-containing protein</fullName>
    </recommendedName>
</protein>
<dbReference type="EMBL" id="AGNL01015346">
    <property type="protein sequence ID" value="EJK65981.1"/>
    <property type="molecule type" value="Genomic_DNA"/>
</dbReference>
<keyword evidence="1" id="KW-0285">Flavoprotein</keyword>
<proteinExistence type="predicted"/>
<sequence length="535" mass="57225">MPLSSERQELMRKNQQDSFNHFQLHKCRRDSERQACREFLPSSSSSTRRGERTASALLVGLLCWCVSPLYHLNGVSMTDNQGNANIRPPQFTAANGPGLSAPTSAAVQNRGTPSTLNLDDIFGDCFFTPEGDAIFLSENPQLQREVQQQQQLTQQQQQLAAAAAQAQAQAQGLVPSGESTPSQNASRPVGAGYQPVPQGGGITTTGLHRPNTNATVMGKPIAATAPAQVPLAQPPQRAHHLPYATVGPAYVQAGGQTAAPTVPATMATPASATATSNAGKKRAIGTSAATATKPPVEKKSMDRRERNREHAKRSRIRKKFLLESLQQSVSLLKEENGKLKNAIRTHLGEKEAEALLNKQALADAASSGGGGLIANNKSDANRVLDDPDFSFIKALQTAQQNFVVTDPSLPDNPIVYATQGFLNLTGYTLDQVLGRNCRFLQGPETDPKAVEKIRNAIEEGSDMSVCLLNYRVDGTTFWNQFFIAALRDAGGNITNYVGVQCKVSDQYAASVCKKQDEADAAAATSKATGGLKSES</sequence>
<keyword evidence="2" id="KW-0288">FMN</keyword>
<evidence type="ECO:0000256" key="3">
    <source>
        <dbReference type="ARBA" id="ARBA00022991"/>
    </source>
</evidence>
<feature type="region of interest" description="Disordered" evidence="4">
    <location>
        <begin position="170"/>
        <end position="212"/>
    </location>
</feature>
<evidence type="ECO:0000259" key="5">
    <source>
        <dbReference type="PROSITE" id="PS50112"/>
    </source>
</evidence>
<name>K0SY93_THAOC</name>
<dbReference type="PROSITE" id="PS50113">
    <property type="entry name" value="PAC"/>
    <property type="match status" value="1"/>
</dbReference>
<dbReference type="InterPro" id="IPR000700">
    <property type="entry name" value="PAS-assoc_C"/>
</dbReference>
<dbReference type="SUPFAM" id="SSF55785">
    <property type="entry name" value="PYP-like sensor domain (PAS domain)"/>
    <property type="match status" value="1"/>
</dbReference>
<evidence type="ECO:0000259" key="7">
    <source>
        <dbReference type="PROSITE" id="PS50217"/>
    </source>
</evidence>
<dbReference type="AlphaFoldDB" id="K0SY93"/>
<dbReference type="NCBIfam" id="TIGR00229">
    <property type="entry name" value="sensory_box"/>
    <property type="match status" value="1"/>
</dbReference>
<dbReference type="InterPro" id="IPR046347">
    <property type="entry name" value="bZIP_sf"/>
</dbReference>
<feature type="compositionally biased region" description="Basic and acidic residues" evidence="4">
    <location>
        <begin position="295"/>
        <end position="308"/>
    </location>
</feature>
<dbReference type="Gene3D" id="3.30.450.20">
    <property type="entry name" value="PAS domain"/>
    <property type="match status" value="1"/>
</dbReference>
<dbReference type="CDD" id="cd14809">
    <property type="entry name" value="bZIP_AUREO-like"/>
    <property type="match status" value="1"/>
</dbReference>